<comment type="caution">
    <text evidence="1">The sequence shown here is derived from an EMBL/GenBank/DDBJ whole genome shotgun (WGS) entry which is preliminary data.</text>
</comment>
<sequence>MLNYIKVYHMNSNKFKRFISIDSFNINIMKIPKSVLGMRIDIYSYKKNNIYYFINHKSIDAIKYKDVIKYLEKDETFDEYITKLSDYLPKYFKYLKDNIVSYKGLIDFYLKTNDLNKIEKITNKPTNILDQYIFILRITQSLL</sequence>
<proteinExistence type="predicted"/>
<name>A0A1X0QLE8_9MICR</name>
<protein>
    <submittedName>
        <fullName evidence="1">Uncharacterized protein</fullName>
    </submittedName>
</protein>
<evidence type="ECO:0000313" key="1">
    <source>
        <dbReference type="EMBL" id="ORE00578.1"/>
    </source>
</evidence>
<gene>
    <name evidence="1" type="ORF">A0H76_2380</name>
</gene>
<organism evidence="1 2">
    <name type="scientific">Hepatospora eriocheir</name>
    <dbReference type="NCBI Taxonomy" id="1081669"/>
    <lineage>
        <taxon>Eukaryota</taxon>
        <taxon>Fungi</taxon>
        <taxon>Fungi incertae sedis</taxon>
        <taxon>Microsporidia</taxon>
        <taxon>Hepatosporidae</taxon>
        <taxon>Hepatospora</taxon>
    </lineage>
</organism>
<accession>A0A1X0QLE8</accession>
<dbReference type="Proteomes" id="UP000192501">
    <property type="component" value="Unassembled WGS sequence"/>
</dbReference>
<dbReference type="VEuPathDB" id="MicrosporidiaDB:HERIO_1895"/>
<evidence type="ECO:0000313" key="2">
    <source>
        <dbReference type="Proteomes" id="UP000192501"/>
    </source>
</evidence>
<dbReference type="VEuPathDB" id="MicrosporidiaDB:A0H76_2380"/>
<dbReference type="EMBL" id="LTAI01000007">
    <property type="protein sequence ID" value="ORE00578.1"/>
    <property type="molecule type" value="Genomic_DNA"/>
</dbReference>
<reference evidence="1 2" key="1">
    <citation type="journal article" date="2017" name="Environ. Microbiol.">
        <title>Decay of the glycolytic pathway and adaptation to intranuclear parasitism within Enterocytozoonidae microsporidia.</title>
        <authorList>
            <person name="Wiredu Boakye D."/>
            <person name="Jaroenlak P."/>
            <person name="Prachumwat A."/>
            <person name="Williams T.A."/>
            <person name="Bateman K.S."/>
            <person name="Itsathitphaisarn O."/>
            <person name="Sritunyalucksana K."/>
            <person name="Paszkiewicz K.H."/>
            <person name="Moore K.A."/>
            <person name="Stentiford G.D."/>
            <person name="Williams B.A."/>
        </authorList>
    </citation>
    <scope>NUCLEOTIDE SEQUENCE [LARGE SCALE GENOMIC DNA]</scope>
    <source>
        <strain evidence="2">canceri</strain>
    </source>
</reference>
<dbReference type="AlphaFoldDB" id="A0A1X0QLE8"/>